<feature type="region of interest" description="Disordered" evidence="1">
    <location>
        <begin position="20"/>
        <end position="71"/>
    </location>
</feature>
<gene>
    <name evidence="2" type="ORF">M5D45_05455</name>
</gene>
<dbReference type="KEGG" id="ccam:M5D45_05455"/>
<dbReference type="EMBL" id="CP097330">
    <property type="protein sequence ID" value="URF05268.1"/>
    <property type="molecule type" value="Genomic_DNA"/>
</dbReference>
<evidence type="ECO:0000256" key="1">
    <source>
        <dbReference type="SAM" id="MobiDB-lite"/>
    </source>
</evidence>
<dbReference type="RefSeq" id="WP_250025165.1">
    <property type="nucleotide sequence ID" value="NZ_CP097330.1"/>
</dbReference>
<reference evidence="2" key="1">
    <citation type="journal article" date="2022" name="Microbiol. Resour. Announc.">
        <title>Genome Sequence of Cupriavidus campinensis Strain G5, a Member of a Bacterial Consortium Capable of Polyethylene Degradation.</title>
        <authorList>
            <person name="Schneider B."/>
            <person name="Pfeiffer F."/>
            <person name="Dyall-Smith M."/>
            <person name="Kunte H.J."/>
        </authorList>
    </citation>
    <scope>NUCLEOTIDE SEQUENCE</scope>
    <source>
        <strain evidence="2">G5</strain>
    </source>
</reference>
<dbReference type="Proteomes" id="UP001056132">
    <property type="component" value="Chromosome 1"/>
</dbReference>
<reference evidence="2" key="2">
    <citation type="submission" date="2022-05" db="EMBL/GenBank/DDBJ databases">
        <authorList>
            <person name="Kunte H.-J."/>
        </authorList>
    </citation>
    <scope>NUCLEOTIDE SEQUENCE</scope>
    <source>
        <strain evidence="2">G5</strain>
    </source>
</reference>
<dbReference type="AlphaFoldDB" id="A0AAE9I0E2"/>
<sequence length="71" mass="7864">MLHAILKLFRARQASQAAALAAAPAPKLSADKPRQDRRKLKRAKRRASPGTRKIDPNGPWLEQARGINNGR</sequence>
<accession>A0AAE9I0E2</accession>
<evidence type="ECO:0000313" key="2">
    <source>
        <dbReference type="EMBL" id="URF05268.1"/>
    </source>
</evidence>
<proteinExistence type="predicted"/>
<protein>
    <submittedName>
        <fullName evidence="2">Uncharacterized protein</fullName>
    </submittedName>
</protein>
<organism evidence="2 3">
    <name type="scientific">Cupriavidus campinensis</name>
    <dbReference type="NCBI Taxonomy" id="151783"/>
    <lineage>
        <taxon>Bacteria</taxon>
        <taxon>Pseudomonadati</taxon>
        <taxon>Pseudomonadota</taxon>
        <taxon>Betaproteobacteria</taxon>
        <taxon>Burkholderiales</taxon>
        <taxon>Burkholderiaceae</taxon>
        <taxon>Cupriavidus</taxon>
    </lineage>
</organism>
<name>A0AAE9I0E2_9BURK</name>
<feature type="compositionally biased region" description="Basic residues" evidence="1">
    <location>
        <begin position="35"/>
        <end position="47"/>
    </location>
</feature>
<evidence type="ECO:0000313" key="3">
    <source>
        <dbReference type="Proteomes" id="UP001056132"/>
    </source>
</evidence>